<sequence>DSVVKTANELALVYTEREQTMAMSMHALLQVLYSSVKHARKVRDIIRSEIDALKAGKTHPKI</sequence>
<accession>A0A9K3DCB0</accession>
<keyword evidence="2" id="KW-1185">Reference proteome</keyword>
<feature type="non-terminal residue" evidence="1">
    <location>
        <position position="62"/>
    </location>
</feature>
<reference evidence="1 2" key="1">
    <citation type="journal article" date="2018" name="PLoS ONE">
        <title>The draft genome of Kipferlia bialata reveals reductive genome evolution in fornicate parasites.</title>
        <authorList>
            <person name="Tanifuji G."/>
            <person name="Takabayashi S."/>
            <person name="Kume K."/>
            <person name="Takagi M."/>
            <person name="Nakayama T."/>
            <person name="Kamikawa R."/>
            <person name="Inagaki Y."/>
            <person name="Hashimoto T."/>
        </authorList>
    </citation>
    <scope>NUCLEOTIDE SEQUENCE [LARGE SCALE GENOMIC DNA]</scope>
    <source>
        <strain evidence="1">NY0173</strain>
    </source>
</reference>
<evidence type="ECO:0000313" key="1">
    <source>
        <dbReference type="EMBL" id="GIQ93093.1"/>
    </source>
</evidence>
<name>A0A9K3DCB0_9EUKA</name>
<comment type="caution">
    <text evidence="1">The sequence shown here is derived from an EMBL/GenBank/DDBJ whole genome shotgun (WGS) entry which is preliminary data.</text>
</comment>
<proteinExistence type="predicted"/>
<organism evidence="1 2">
    <name type="scientific">Kipferlia bialata</name>
    <dbReference type="NCBI Taxonomy" id="797122"/>
    <lineage>
        <taxon>Eukaryota</taxon>
        <taxon>Metamonada</taxon>
        <taxon>Carpediemonas-like organisms</taxon>
        <taxon>Kipferlia</taxon>
    </lineage>
</organism>
<feature type="non-terminal residue" evidence="1">
    <location>
        <position position="1"/>
    </location>
</feature>
<gene>
    <name evidence="1" type="ORF">KIPB_017312</name>
</gene>
<dbReference type="EMBL" id="BDIP01011443">
    <property type="protein sequence ID" value="GIQ93093.1"/>
    <property type="molecule type" value="Genomic_DNA"/>
</dbReference>
<protein>
    <submittedName>
        <fullName evidence="1">Uncharacterized protein</fullName>
    </submittedName>
</protein>
<evidence type="ECO:0000313" key="2">
    <source>
        <dbReference type="Proteomes" id="UP000265618"/>
    </source>
</evidence>
<dbReference type="Proteomes" id="UP000265618">
    <property type="component" value="Unassembled WGS sequence"/>
</dbReference>
<dbReference type="AlphaFoldDB" id="A0A9K3DCB0"/>